<feature type="region of interest" description="Disordered" evidence="10">
    <location>
        <begin position="1"/>
        <end position="21"/>
    </location>
</feature>
<keyword evidence="2" id="KW-1003">Cell membrane</keyword>
<evidence type="ECO:0000259" key="13">
    <source>
        <dbReference type="PROSITE" id="PS50026"/>
    </source>
</evidence>
<proteinExistence type="predicted"/>
<evidence type="ECO:0000256" key="8">
    <source>
        <dbReference type="ARBA" id="ARBA00023180"/>
    </source>
</evidence>
<evidence type="ECO:0000256" key="4">
    <source>
        <dbReference type="ARBA" id="ARBA00022729"/>
    </source>
</evidence>
<feature type="domain" description="SEA" evidence="12">
    <location>
        <begin position="95"/>
        <end position="222"/>
    </location>
</feature>
<keyword evidence="7 9" id="KW-1015">Disulfide bond</keyword>
<dbReference type="PROSITE" id="PS00022">
    <property type="entry name" value="EGF_1"/>
    <property type="match status" value="1"/>
</dbReference>
<evidence type="ECO:0000256" key="2">
    <source>
        <dbReference type="ARBA" id="ARBA00022475"/>
    </source>
</evidence>
<dbReference type="SMART" id="SM00179">
    <property type="entry name" value="EGF_CA"/>
    <property type="match status" value="1"/>
</dbReference>
<gene>
    <name evidence="14" type="ORF">NQ318_000318</name>
</gene>
<dbReference type="PROSITE" id="PS50024">
    <property type="entry name" value="SEA"/>
    <property type="match status" value="1"/>
</dbReference>
<keyword evidence="3 9" id="KW-0245">EGF-like domain</keyword>
<dbReference type="PROSITE" id="PS00010">
    <property type="entry name" value="ASX_HYDROXYL"/>
    <property type="match status" value="1"/>
</dbReference>
<comment type="caution">
    <text evidence="14">The sequence shown here is derived from an EMBL/GenBank/DDBJ whole genome shotgun (WGS) entry which is preliminary data.</text>
</comment>
<evidence type="ECO:0000256" key="10">
    <source>
        <dbReference type="SAM" id="MobiDB-lite"/>
    </source>
</evidence>
<dbReference type="InterPro" id="IPR036364">
    <property type="entry name" value="SEA_dom_sf"/>
</dbReference>
<evidence type="ECO:0000256" key="1">
    <source>
        <dbReference type="ARBA" id="ARBA00004236"/>
    </source>
</evidence>
<evidence type="ECO:0008006" key="16">
    <source>
        <dbReference type="Google" id="ProtNLM"/>
    </source>
</evidence>
<dbReference type="InterPro" id="IPR000152">
    <property type="entry name" value="EGF-type_Asp/Asn_hydroxyl_site"/>
</dbReference>
<comment type="caution">
    <text evidence="9">Lacks conserved residue(s) required for the propagation of feature annotation.</text>
</comment>
<protein>
    <recommendedName>
        <fullName evidence="16">63 kDa sperm flagellar membrane protein</fullName>
    </recommendedName>
</protein>
<dbReference type="PROSITE" id="PS01187">
    <property type="entry name" value="EGF_CA"/>
    <property type="match status" value="1"/>
</dbReference>
<dbReference type="Pfam" id="PF07645">
    <property type="entry name" value="EGF_CA"/>
    <property type="match status" value="1"/>
</dbReference>
<feature type="transmembrane region" description="Helical" evidence="11">
    <location>
        <begin position="309"/>
        <end position="334"/>
    </location>
</feature>
<keyword evidence="15" id="KW-1185">Reference proteome</keyword>
<evidence type="ECO:0000256" key="6">
    <source>
        <dbReference type="ARBA" id="ARBA00023136"/>
    </source>
</evidence>
<feature type="region of interest" description="Disordered" evidence="10">
    <location>
        <begin position="470"/>
        <end position="507"/>
    </location>
</feature>
<dbReference type="InterPro" id="IPR018097">
    <property type="entry name" value="EGF_Ca-bd_CS"/>
</dbReference>
<dbReference type="InterPro" id="IPR000082">
    <property type="entry name" value="SEA_dom"/>
</dbReference>
<dbReference type="FunFam" id="2.10.25.10:FF:000038">
    <property type="entry name" value="Fibrillin 2"/>
    <property type="match status" value="1"/>
</dbReference>
<dbReference type="PANTHER" id="PTHR24037:SF11">
    <property type="entry name" value="MUCIN-2-LIKE"/>
    <property type="match status" value="1"/>
</dbReference>
<feature type="domain" description="EGF-like" evidence="13">
    <location>
        <begin position="219"/>
        <end position="257"/>
    </location>
</feature>
<dbReference type="Pfam" id="PF01390">
    <property type="entry name" value="SEA"/>
    <property type="match status" value="1"/>
</dbReference>
<evidence type="ECO:0000256" key="3">
    <source>
        <dbReference type="ARBA" id="ARBA00022536"/>
    </source>
</evidence>
<dbReference type="EMBL" id="JAPWTK010000360">
    <property type="protein sequence ID" value="KAJ8941612.1"/>
    <property type="molecule type" value="Genomic_DNA"/>
</dbReference>
<dbReference type="AlphaFoldDB" id="A0AAV8XS15"/>
<keyword evidence="6 11" id="KW-0472">Membrane</keyword>
<keyword evidence="8" id="KW-0325">Glycoprotein</keyword>
<dbReference type="SUPFAM" id="SSF57184">
    <property type="entry name" value="Growth factor receptor domain"/>
    <property type="match status" value="1"/>
</dbReference>
<dbReference type="PANTHER" id="PTHR24037">
    <property type="entry name" value="HEART DEVELOPMENT PROTEIN WITH EGF-LIKE DOMAINS 1"/>
    <property type="match status" value="1"/>
</dbReference>
<dbReference type="InterPro" id="IPR049883">
    <property type="entry name" value="NOTCH1_EGF-like"/>
</dbReference>
<dbReference type="InterPro" id="IPR001881">
    <property type="entry name" value="EGF-like_Ca-bd_dom"/>
</dbReference>
<dbReference type="SMART" id="SM00181">
    <property type="entry name" value="EGF"/>
    <property type="match status" value="3"/>
</dbReference>
<accession>A0AAV8XS15</accession>
<organism evidence="14 15">
    <name type="scientific">Aromia moschata</name>
    <dbReference type="NCBI Taxonomy" id="1265417"/>
    <lineage>
        <taxon>Eukaryota</taxon>
        <taxon>Metazoa</taxon>
        <taxon>Ecdysozoa</taxon>
        <taxon>Arthropoda</taxon>
        <taxon>Hexapoda</taxon>
        <taxon>Insecta</taxon>
        <taxon>Pterygota</taxon>
        <taxon>Neoptera</taxon>
        <taxon>Endopterygota</taxon>
        <taxon>Coleoptera</taxon>
        <taxon>Polyphaga</taxon>
        <taxon>Cucujiformia</taxon>
        <taxon>Chrysomeloidea</taxon>
        <taxon>Cerambycidae</taxon>
        <taxon>Cerambycinae</taxon>
        <taxon>Callichromatini</taxon>
        <taxon>Aromia</taxon>
    </lineage>
</organism>
<evidence type="ECO:0000256" key="5">
    <source>
        <dbReference type="ARBA" id="ARBA00022737"/>
    </source>
</evidence>
<keyword evidence="5" id="KW-0677">Repeat</keyword>
<name>A0AAV8XS15_9CUCU</name>
<dbReference type="Gene3D" id="2.10.25.10">
    <property type="entry name" value="Laminin"/>
    <property type="match status" value="1"/>
</dbReference>
<evidence type="ECO:0000313" key="15">
    <source>
        <dbReference type="Proteomes" id="UP001162162"/>
    </source>
</evidence>
<keyword evidence="4" id="KW-0732">Signal</keyword>
<dbReference type="InterPro" id="IPR000742">
    <property type="entry name" value="EGF"/>
</dbReference>
<dbReference type="GO" id="GO:0005886">
    <property type="term" value="C:plasma membrane"/>
    <property type="evidence" value="ECO:0007669"/>
    <property type="project" value="UniProtKB-SubCell"/>
</dbReference>
<dbReference type="Proteomes" id="UP001162162">
    <property type="component" value="Unassembled WGS sequence"/>
</dbReference>
<evidence type="ECO:0000259" key="12">
    <source>
        <dbReference type="PROSITE" id="PS50024"/>
    </source>
</evidence>
<sequence length="507" mass="56856">MTDKNTKGVVKIPNGSEETQDRDEVITNKVNDVIRAGILSAGHPNQALPDLKASNKCQPECKPSKNELCQKVEGLMKCVCRPGFARMFPDRPCLPTYTYDLNVTLERIGRDKLHYFDDLADSNSTDFVKFAQATREALDRMVMQSDLRDIFHGVQVHAFEPSSDSKDVISRFYLQLSDNIDESRLEDVFKKYLRNNNYTLGGTDIFASAASLDDLRAQDFDECSHAKFHDCSENAQCFNLKGTYTCSCKEGYSDLSENMLYPGRICSADQVGCERCNYHGTCYSREGDEVICECFHWYAGDSCHINLKVLLIALATLGAVLFVLLLVCIILTCARRKPRNAAMASGMSFLPQRVGSASNRGTLDRRAMIQDTSSEDSRSEINMLPYQQKQKIPKGALKKPSKVLMQHPIDAENGENTISFPDQKDRSLTVMIPRAKYHPASHTSPLANYTTFDARKPSVPSVSEAKLLSYLDAGPSPNKTDAKRKFSKSPSETFAEEKRARGRRREH</sequence>
<dbReference type="InterPro" id="IPR009030">
    <property type="entry name" value="Growth_fac_rcpt_cys_sf"/>
</dbReference>
<evidence type="ECO:0000256" key="9">
    <source>
        <dbReference type="PROSITE-ProRule" id="PRU00076"/>
    </source>
</evidence>
<keyword evidence="11" id="KW-0812">Transmembrane</keyword>
<dbReference type="CDD" id="cd00054">
    <property type="entry name" value="EGF_CA"/>
    <property type="match status" value="1"/>
</dbReference>
<evidence type="ECO:0000256" key="7">
    <source>
        <dbReference type="ARBA" id="ARBA00023157"/>
    </source>
</evidence>
<keyword evidence="11" id="KW-1133">Transmembrane helix</keyword>
<feature type="domain" description="EGF-like" evidence="13">
    <location>
        <begin position="269"/>
        <end position="304"/>
    </location>
</feature>
<reference evidence="14" key="1">
    <citation type="journal article" date="2023" name="Insect Mol. Biol.">
        <title>Genome sequencing provides insights into the evolution of gene families encoding plant cell wall-degrading enzymes in longhorned beetles.</title>
        <authorList>
            <person name="Shin N.R."/>
            <person name="Okamura Y."/>
            <person name="Kirsch R."/>
            <person name="Pauchet Y."/>
        </authorList>
    </citation>
    <scope>NUCLEOTIDE SEQUENCE</scope>
    <source>
        <strain evidence="14">AMC_N1</strain>
    </source>
</reference>
<comment type="subcellular location">
    <subcellularLocation>
        <location evidence="1">Cell membrane</location>
    </subcellularLocation>
</comment>
<evidence type="ECO:0000256" key="11">
    <source>
        <dbReference type="SAM" id="Phobius"/>
    </source>
</evidence>
<dbReference type="Gene3D" id="3.30.70.960">
    <property type="entry name" value="SEA domain"/>
    <property type="match status" value="1"/>
</dbReference>
<evidence type="ECO:0000313" key="14">
    <source>
        <dbReference type="EMBL" id="KAJ8941612.1"/>
    </source>
</evidence>
<dbReference type="GO" id="GO:0005509">
    <property type="term" value="F:calcium ion binding"/>
    <property type="evidence" value="ECO:0007669"/>
    <property type="project" value="InterPro"/>
</dbReference>
<dbReference type="PROSITE" id="PS50026">
    <property type="entry name" value="EGF_3"/>
    <property type="match status" value="2"/>
</dbReference>
<dbReference type="SUPFAM" id="SSF82671">
    <property type="entry name" value="SEA domain"/>
    <property type="match status" value="1"/>
</dbReference>
<feature type="disulfide bond" evidence="9">
    <location>
        <begin position="294"/>
        <end position="303"/>
    </location>
</feature>